<organism evidence="1 2">
    <name type="scientific">Candidatus Afipia apatlaquensis</name>
    <dbReference type="NCBI Taxonomy" id="2712852"/>
    <lineage>
        <taxon>Bacteria</taxon>
        <taxon>Pseudomonadati</taxon>
        <taxon>Pseudomonadota</taxon>
        <taxon>Alphaproteobacteria</taxon>
        <taxon>Hyphomicrobiales</taxon>
        <taxon>Nitrobacteraceae</taxon>
        <taxon>Afipia</taxon>
    </lineage>
</organism>
<keyword evidence="2" id="KW-1185">Reference proteome</keyword>
<gene>
    <name evidence="1" type="ORF">G4V63_16690</name>
</gene>
<dbReference type="EMBL" id="JAAMRR010000850">
    <property type="protein sequence ID" value="NGX96785.1"/>
    <property type="molecule type" value="Genomic_DNA"/>
</dbReference>
<protein>
    <submittedName>
        <fullName evidence="1">Uncharacterized protein</fullName>
    </submittedName>
</protein>
<accession>A0A7C9RGE0</accession>
<dbReference type="Proteomes" id="UP000480266">
    <property type="component" value="Unassembled WGS sequence"/>
</dbReference>
<evidence type="ECO:0000313" key="1">
    <source>
        <dbReference type="EMBL" id="NGX96785.1"/>
    </source>
</evidence>
<feature type="non-terminal residue" evidence="1">
    <location>
        <position position="1"/>
    </location>
</feature>
<sequence length="88" mass="9269">TGALMDFTGASIEVAVKDANNCQLLTGTVDNGKITLPSTGIIEWLFPADDMKKLCVGQYKMGGVYQLNGETIGLFNGELAVTDLVASL</sequence>
<reference evidence="1" key="1">
    <citation type="submission" date="2020-02" db="EMBL/GenBank/DDBJ databases">
        <title>Draft genome sequence of Candidatus Afipia apatlaquensis IBT-C3, a potential strain for decolorization of textile dyes.</title>
        <authorList>
            <person name="Sanchez-Reyes A."/>
            <person name="Breton-Deval L."/>
            <person name="Mangelson H."/>
            <person name="Sanchez-Flores A."/>
        </authorList>
    </citation>
    <scope>NUCLEOTIDE SEQUENCE [LARGE SCALE GENOMIC DNA]</scope>
    <source>
        <strain evidence="1">IBT-C3</strain>
    </source>
</reference>
<comment type="caution">
    <text evidence="1">The sequence shown here is derived from an EMBL/GenBank/DDBJ whole genome shotgun (WGS) entry which is preliminary data.</text>
</comment>
<evidence type="ECO:0000313" key="2">
    <source>
        <dbReference type="Proteomes" id="UP000480266"/>
    </source>
</evidence>
<dbReference type="AlphaFoldDB" id="A0A7C9RGE0"/>
<name>A0A7C9RGE0_9BRAD</name>
<proteinExistence type="predicted"/>